<dbReference type="STRING" id="7395.A0A1A9UF34"/>
<feature type="region of interest" description="Disordered" evidence="1">
    <location>
        <begin position="133"/>
        <end position="153"/>
    </location>
</feature>
<keyword evidence="3" id="KW-1185">Reference proteome</keyword>
<accession>A0A1A9UF34</accession>
<feature type="compositionally biased region" description="Polar residues" evidence="1">
    <location>
        <begin position="133"/>
        <end position="147"/>
    </location>
</feature>
<dbReference type="AlphaFoldDB" id="A0A1A9UF34"/>
<proteinExistence type="predicted"/>
<dbReference type="EnsemblMetazoa" id="GAUT002809-RA">
    <property type="protein sequence ID" value="GAUT002809-PA"/>
    <property type="gene ID" value="GAUT002809"/>
</dbReference>
<evidence type="ECO:0000313" key="2">
    <source>
        <dbReference type="EnsemblMetazoa" id="GAUT002809-PA"/>
    </source>
</evidence>
<evidence type="ECO:0000313" key="3">
    <source>
        <dbReference type="Proteomes" id="UP000078200"/>
    </source>
</evidence>
<protein>
    <submittedName>
        <fullName evidence="2">Uncharacterized protein</fullName>
    </submittedName>
</protein>
<dbReference type="VEuPathDB" id="VectorBase:GAUT002809"/>
<dbReference type="Proteomes" id="UP000078200">
    <property type="component" value="Unassembled WGS sequence"/>
</dbReference>
<evidence type="ECO:0000256" key="1">
    <source>
        <dbReference type="SAM" id="MobiDB-lite"/>
    </source>
</evidence>
<organism evidence="2 3">
    <name type="scientific">Glossina austeni</name>
    <name type="common">Savannah tsetse fly</name>
    <dbReference type="NCBI Taxonomy" id="7395"/>
    <lineage>
        <taxon>Eukaryota</taxon>
        <taxon>Metazoa</taxon>
        <taxon>Ecdysozoa</taxon>
        <taxon>Arthropoda</taxon>
        <taxon>Hexapoda</taxon>
        <taxon>Insecta</taxon>
        <taxon>Pterygota</taxon>
        <taxon>Neoptera</taxon>
        <taxon>Endopterygota</taxon>
        <taxon>Diptera</taxon>
        <taxon>Brachycera</taxon>
        <taxon>Muscomorpha</taxon>
        <taxon>Hippoboscoidea</taxon>
        <taxon>Glossinidae</taxon>
        <taxon>Glossina</taxon>
    </lineage>
</organism>
<name>A0A1A9UF34_GLOAU</name>
<sequence length="153" mass="17530">MISTKPYHLGGVINNKKKGRIMSLAPLFAELACNPNNGIEQLLLKDNLDPRVHPINALRRDRRHKIRYTPYKPLLRHASLNHENKSVPPLGKDRFQMSIDMLEFKLNKLGVKVVDQTVTVEEKYGLWTNQQLSHPVPLSKNSQNTLNFGKDLD</sequence>
<reference evidence="2" key="1">
    <citation type="submission" date="2020-05" db="UniProtKB">
        <authorList>
            <consortium name="EnsemblMetazoa"/>
        </authorList>
    </citation>
    <scope>IDENTIFICATION</scope>
    <source>
        <strain evidence="2">TTRI</strain>
    </source>
</reference>